<sequence>MPEMKRYGTPRAKPGQLKAQWGKLRDEDADLVFSGGEGIPREDRHMLHSALSGVRWMGPLHDKWRSELSFIDELKARGYDITTLKISVEKKEFPHDG</sequence>
<accession>A0A0F9Y8U5</accession>
<dbReference type="AlphaFoldDB" id="A0A0F9Y8U5"/>
<name>A0A0F9Y8U5_9ZZZZ</name>
<gene>
    <name evidence="1" type="ORF">LCGC14_0043150</name>
</gene>
<reference evidence="1" key="1">
    <citation type="journal article" date="2015" name="Nature">
        <title>Complex archaea that bridge the gap between prokaryotes and eukaryotes.</title>
        <authorList>
            <person name="Spang A."/>
            <person name="Saw J.H."/>
            <person name="Jorgensen S.L."/>
            <person name="Zaremba-Niedzwiedzka K."/>
            <person name="Martijn J."/>
            <person name="Lind A.E."/>
            <person name="van Eijk R."/>
            <person name="Schleper C."/>
            <person name="Guy L."/>
            <person name="Ettema T.J."/>
        </authorList>
    </citation>
    <scope>NUCLEOTIDE SEQUENCE</scope>
</reference>
<comment type="caution">
    <text evidence="1">The sequence shown here is derived from an EMBL/GenBank/DDBJ whole genome shotgun (WGS) entry which is preliminary data.</text>
</comment>
<evidence type="ECO:0000313" key="1">
    <source>
        <dbReference type="EMBL" id="KKO08377.1"/>
    </source>
</evidence>
<protein>
    <submittedName>
        <fullName evidence="1">Uncharacterized protein</fullName>
    </submittedName>
</protein>
<dbReference type="EMBL" id="LAZR01000009">
    <property type="protein sequence ID" value="KKO08377.1"/>
    <property type="molecule type" value="Genomic_DNA"/>
</dbReference>
<organism evidence="1">
    <name type="scientific">marine sediment metagenome</name>
    <dbReference type="NCBI Taxonomy" id="412755"/>
    <lineage>
        <taxon>unclassified sequences</taxon>
        <taxon>metagenomes</taxon>
        <taxon>ecological metagenomes</taxon>
    </lineage>
</organism>
<proteinExistence type="predicted"/>